<comment type="caution">
    <text evidence="2">The sequence shown here is derived from an EMBL/GenBank/DDBJ whole genome shotgun (WGS) entry which is preliminary data.</text>
</comment>
<feature type="compositionally biased region" description="Low complexity" evidence="1">
    <location>
        <begin position="120"/>
        <end position="149"/>
    </location>
</feature>
<reference evidence="2 3" key="1">
    <citation type="submission" date="2020-07" db="EMBL/GenBank/DDBJ databases">
        <title>Comparative genomics of pyrophilous fungi reveals a link between fire events and developmental genes.</title>
        <authorList>
            <consortium name="DOE Joint Genome Institute"/>
            <person name="Steindorff A.S."/>
            <person name="Carver A."/>
            <person name="Calhoun S."/>
            <person name="Stillman K."/>
            <person name="Liu H."/>
            <person name="Lipzen A."/>
            <person name="Pangilinan J."/>
            <person name="Labutti K."/>
            <person name="Bruns T.D."/>
            <person name="Grigoriev I.V."/>
        </authorList>
    </citation>
    <scope>NUCLEOTIDE SEQUENCE [LARGE SCALE GENOMIC DNA]</scope>
    <source>
        <strain evidence="2 3">CBS 144469</strain>
    </source>
</reference>
<dbReference type="AlphaFoldDB" id="A0A8H6HV88"/>
<feature type="compositionally biased region" description="Low complexity" evidence="1">
    <location>
        <begin position="74"/>
        <end position="90"/>
    </location>
</feature>
<accession>A0A8H6HV88</accession>
<evidence type="ECO:0000313" key="2">
    <source>
        <dbReference type="EMBL" id="KAF6753825.1"/>
    </source>
</evidence>
<name>A0A8H6HV88_9AGAR</name>
<gene>
    <name evidence="2" type="ORF">DFP72DRAFT_1069028</name>
</gene>
<feature type="region of interest" description="Disordered" evidence="1">
    <location>
        <begin position="69"/>
        <end position="161"/>
    </location>
</feature>
<dbReference type="OrthoDB" id="3063776at2759"/>
<dbReference type="Proteomes" id="UP000521943">
    <property type="component" value="Unassembled WGS sequence"/>
</dbReference>
<protein>
    <submittedName>
        <fullName evidence="2">Uncharacterized protein</fullName>
    </submittedName>
</protein>
<dbReference type="EMBL" id="JACGCI010000037">
    <property type="protein sequence ID" value="KAF6753825.1"/>
    <property type="molecule type" value="Genomic_DNA"/>
</dbReference>
<feature type="compositionally biased region" description="Low complexity" evidence="1">
    <location>
        <begin position="100"/>
        <end position="110"/>
    </location>
</feature>
<organism evidence="2 3">
    <name type="scientific">Ephemerocybe angulata</name>
    <dbReference type="NCBI Taxonomy" id="980116"/>
    <lineage>
        <taxon>Eukaryota</taxon>
        <taxon>Fungi</taxon>
        <taxon>Dikarya</taxon>
        <taxon>Basidiomycota</taxon>
        <taxon>Agaricomycotina</taxon>
        <taxon>Agaricomycetes</taxon>
        <taxon>Agaricomycetidae</taxon>
        <taxon>Agaricales</taxon>
        <taxon>Agaricineae</taxon>
        <taxon>Psathyrellaceae</taxon>
        <taxon>Ephemerocybe</taxon>
    </lineage>
</organism>
<evidence type="ECO:0000313" key="3">
    <source>
        <dbReference type="Proteomes" id="UP000521943"/>
    </source>
</evidence>
<sequence>MPSKKVIPVTTPAIITFGTVTIVTIIDSISGVHRASCDLCLRLVNLTTTGNPKRLVDHREACLLNSLRKEQRRAPVSSPSSGSASTEAAPTEGALPDASPPSSSRQSRAPASDHRFFPYSQPSSRSSSAHSRQSTESSDTNDSDSCSVDASSLDGSRGCPGVEIEWTPGSIWDTYPYHQHSSRDMKWTIVRVDEDRNVLGIRSTDCEARLAPTNEALACALCLGLPGSDQLAKMKQRAEGTSPYSPYSYLNAKQMFTIMQNQRALVGSLRSKLSNSYRSDKSLKAQLNDFKRIMMHLSKNDIPGLRRLISAALKRHASPRVMMNLLERAVSEFRTAKGFSERDLDLALIVKALGGPRLLFALQKAHGLPSESTLRRRQHIPTLLASIGVPTAAEVDANIEMFCNPDMRPPPPPLPSGKQYGNVAMFDGIATETRCSYCPRTNKVLGLCREHGHRVDTSVTSLEAVEKIRKALFTPESEEEKVCFGVEATCKAANDEGTTRG</sequence>
<evidence type="ECO:0000256" key="1">
    <source>
        <dbReference type="SAM" id="MobiDB-lite"/>
    </source>
</evidence>
<proteinExistence type="predicted"/>
<keyword evidence="3" id="KW-1185">Reference proteome</keyword>